<name>A0A2P2R0H2_RHIMU</name>
<dbReference type="AlphaFoldDB" id="A0A2P2R0H2"/>
<protein>
    <submittedName>
        <fullName evidence="1">Uncharacterized protein</fullName>
    </submittedName>
</protein>
<sequence length="46" mass="5392">MVWHQTSSFQYITCSKGSKLGDYPSIKQFTRFHISQIIKMNSICHN</sequence>
<reference evidence="1" key="1">
    <citation type="submission" date="2018-02" db="EMBL/GenBank/DDBJ databases">
        <title>Rhizophora mucronata_Transcriptome.</title>
        <authorList>
            <person name="Meera S.P."/>
            <person name="Sreeshan A."/>
            <person name="Augustine A."/>
        </authorList>
    </citation>
    <scope>NUCLEOTIDE SEQUENCE</scope>
    <source>
        <tissue evidence="1">Leaf</tissue>
    </source>
</reference>
<accession>A0A2P2R0H2</accession>
<dbReference type="EMBL" id="GGEC01092213">
    <property type="protein sequence ID" value="MBX72697.1"/>
    <property type="molecule type" value="Transcribed_RNA"/>
</dbReference>
<organism evidence="1">
    <name type="scientific">Rhizophora mucronata</name>
    <name type="common">Asiatic mangrove</name>
    <dbReference type="NCBI Taxonomy" id="61149"/>
    <lineage>
        <taxon>Eukaryota</taxon>
        <taxon>Viridiplantae</taxon>
        <taxon>Streptophyta</taxon>
        <taxon>Embryophyta</taxon>
        <taxon>Tracheophyta</taxon>
        <taxon>Spermatophyta</taxon>
        <taxon>Magnoliopsida</taxon>
        <taxon>eudicotyledons</taxon>
        <taxon>Gunneridae</taxon>
        <taxon>Pentapetalae</taxon>
        <taxon>rosids</taxon>
        <taxon>fabids</taxon>
        <taxon>Malpighiales</taxon>
        <taxon>Rhizophoraceae</taxon>
        <taxon>Rhizophora</taxon>
    </lineage>
</organism>
<evidence type="ECO:0000313" key="1">
    <source>
        <dbReference type="EMBL" id="MBX72697.1"/>
    </source>
</evidence>
<proteinExistence type="predicted"/>